<name>A0A8C0SW17_CANLF</name>
<evidence type="ECO:0000256" key="11">
    <source>
        <dbReference type="ARBA" id="ARBA00022753"/>
    </source>
</evidence>
<evidence type="ECO:0000256" key="1">
    <source>
        <dbReference type="ARBA" id="ARBA00004107"/>
    </source>
</evidence>
<evidence type="ECO:0000256" key="15">
    <source>
        <dbReference type="ARBA" id="ARBA00023065"/>
    </source>
</evidence>
<dbReference type="GO" id="GO:0055038">
    <property type="term" value="C:recycling endosome membrane"/>
    <property type="evidence" value="ECO:0007669"/>
    <property type="project" value="UniProtKB-SubCell"/>
</dbReference>
<keyword evidence="12 22" id="KW-0187">Copper transport</keyword>
<evidence type="ECO:0000256" key="10">
    <source>
        <dbReference type="ARBA" id="ARBA00022692"/>
    </source>
</evidence>
<evidence type="ECO:0000256" key="18">
    <source>
        <dbReference type="ARBA" id="ARBA00023157"/>
    </source>
</evidence>
<evidence type="ECO:0000256" key="22">
    <source>
        <dbReference type="RuleBase" id="RU367022"/>
    </source>
</evidence>
<keyword evidence="16" id="KW-0558">Oxidation</keyword>
<evidence type="ECO:0000256" key="13">
    <source>
        <dbReference type="ARBA" id="ARBA00022989"/>
    </source>
</evidence>
<protein>
    <recommendedName>
        <fullName evidence="22">Copper transport protein</fullName>
    </recommendedName>
</protein>
<evidence type="ECO:0000256" key="19">
    <source>
        <dbReference type="ARBA" id="ARBA00036192"/>
    </source>
</evidence>
<dbReference type="PANTHER" id="PTHR12483">
    <property type="entry name" value="SOLUTE CARRIER FAMILY 31 COPPER TRANSPORTERS"/>
    <property type="match status" value="1"/>
</dbReference>
<comment type="catalytic activity">
    <reaction evidence="19">
        <text>Cu(+)(out) = Cu(+)(in)</text>
        <dbReference type="Rhea" id="RHEA:75211"/>
        <dbReference type="ChEBI" id="CHEBI:49552"/>
    </reaction>
</comment>
<proteinExistence type="inferred from homology"/>
<evidence type="ECO:0000256" key="7">
    <source>
        <dbReference type="ARBA" id="ARBA00022448"/>
    </source>
</evidence>
<dbReference type="GO" id="GO:0031901">
    <property type="term" value="C:early endosome membrane"/>
    <property type="evidence" value="ECO:0007669"/>
    <property type="project" value="UniProtKB-SubCell"/>
</dbReference>
<evidence type="ECO:0000256" key="5">
    <source>
        <dbReference type="ARBA" id="ARBA00004554"/>
    </source>
</evidence>
<keyword evidence="18" id="KW-1015">Disulfide bond</keyword>
<keyword evidence="13 22" id="KW-1133">Transmembrane helix</keyword>
<dbReference type="Ensembl" id="ENSCAFT00040030773.1">
    <property type="protein sequence ID" value="ENSCAFP00040026752.1"/>
    <property type="gene ID" value="ENSCAFG00040016649.1"/>
</dbReference>
<evidence type="ECO:0000256" key="23">
    <source>
        <dbReference type="SAM" id="MobiDB-lite"/>
    </source>
</evidence>
<evidence type="ECO:0000256" key="16">
    <source>
        <dbReference type="ARBA" id="ARBA00023097"/>
    </source>
</evidence>
<evidence type="ECO:0000256" key="21">
    <source>
        <dbReference type="ARBA" id="ARBA00037299"/>
    </source>
</evidence>
<evidence type="ECO:0000256" key="2">
    <source>
        <dbReference type="ARBA" id="ARBA00004195"/>
    </source>
</evidence>
<dbReference type="GO" id="GO:0016323">
    <property type="term" value="C:basolateral plasma membrane"/>
    <property type="evidence" value="ECO:0007669"/>
    <property type="project" value="UniProtKB-SubCell"/>
</dbReference>
<comment type="catalytic activity">
    <reaction evidence="20">
        <text>Ag(+)(out) = Ag(+)(in)</text>
        <dbReference type="Rhea" id="RHEA:75207"/>
        <dbReference type="ChEBI" id="CHEBI:49468"/>
    </reaction>
</comment>
<feature type="compositionally biased region" description="Low complexity" evidence="23">
    <location>
        <begin position="71"/>
        <end position="88"/>
    </location>
</feature>
<evidence type="ECO:0000256" key="3">
    <source>
        <dbReference type="ARBA" id="ARBA00004424"/>
    </source>
</evidence>
<feature type="transmembrane region" description="Helical" evidence="22">
    <location>
        <begin position="184"/>
        <end position="204"/>
    </location>
</feature>
<keyword evidence="11" id="KW-0967">Endosome</keyword>
<keyword evidence="8" id="KW-1003">Cell membrane</keyword>
<evidence type="ECO:0000313" key="24">
    <source>
        <dbReference type="Ensembl" id="ENSCAFP00040026752.1"/>
    </source>
</evidence>
<comment type="similarity">
    <text evidence="6 22">Belongs to the copper transporter (Ctr) (TC 1.A.56) family. SLC31A subfamily.</text>
</comment>
<evidence type="ECO:0000256" key="14">
    <source>
        <dbReference type="ARBA" id="ARBA00023008"/>
    </source>
</evidence>
<keyword evidence="17 22" id="KW-0472">Membrane</keyword>
<evidence type="ECO:0000256" key="9">
    <source>
        <dbReference type="ARBA" id="ARBA00022553"/>
    </source>
</evidence>
<keyword evidence="14 22" id="KW-0186">Copper</keyword>
<dbReference type="PANTHER" id="PTHR12483:SF22">
    <property type="entry name" value="HIGH AFFINITY COPPER UPTAKE PROTEIN 1"/>
    <property type="match status" value="1"/>
</dbReference>
<evidence type="ECO:0000256" key="8">
    <source>
        <dbReference type="ARBA" id="ARBA00022475"/>
    </source>
</evidence>
<dbReference type="GO" id="GO:0031902">
    <property type="term" value="C:late endosome membrane"/>
    <property type="evidence" value="ECO:0007669"/>
    <property type="project" value="UniProtKB-SubCell"/>
</dbReference>
<keyword evidence="15 22" id="KW-0406">Ion transport</keyword>
<evidence type="ECO:0000256" key="4">
    <source>
        <dbReference type="ARBA" id="ARBA00004520"/>
    </source>
</evidence>
<reference evidence="24" key="1">
    <citation type="submission" date="2018-10" db="EMBL/GenBank/DDBJ databases">
        <title>De novo assembly of a Great Dane genome.</title>
        <authorList>
            <person name="Kidd J.M."/>
            <person name="Pendleton A.L."/>
            <person name="Shen F."/>
            <person name="Emery S."/>
        </authorList>
    </citation>
    <scope>NUCLEOTIDE SEQUENCE [LARGE SCALE GENOMIC DNA]</scope>
    <source>
        <strain evidence="24">Great Dane</strain>
    </source>
</reference>
<keyword evidence="10 22" id="KW-0812">Transmembrane</keyword>
<dbReference type="Pfam" id="PF04145">
    <property type="entry name" value="Ctr"/>
    <property type="match status" value="1"/>
</dbReference>
<dbReference type="GO" id="GO:0005375">
    <property type="term" value="F:copper ion transmembrane transporter activity"/>
    <property type="evidence" value="ECO:0007669"/>
    <property type="project" value="UniProtKB-UniRule"/>
</dbReference>
<evidence type="ECO:0000256" key="17">
    <source>
        <dbReference type="ARBA" id="ARBA00023136"/>
    </source>
</evidence>
<dbReference type="AlphaFoldDB" id="A0A8C0SW17"/>
<keyword evidence="9" id="KW-0597">Phosphoprotein</keyword>
<keyword evidence="7 22" id="KW-0813">Transport</keyword>
<dbReference type="InterPro" id="IPR007274">
    <property type="entry name" value="Cop_transporter"/>
</dbReference>
<feature type="region of interest" description="Disordered" evidence="23">
    <location>
        <begin position="60"/>
        <end position="88"/>
    </location>
</feature>
<evidence type="ECO:0000256" key="20">
    <source>
        <dbReference type="ARBA" id="ARBA00036430"/>
    </source>
</evidence>
<evidence type="ECO:0000313" key="25">
    <source>
        <dbReference type="Proteomes" id="UP000694542"/>
    </source>
</evidence>
<sequence>MTWSYVRENSSWTAFPFLFWKRLSLDLLRLKLSKEALTNHQVTSYSSADSTFPAKVDHSHHKGTSHMAYNSTTVPSHHHPTTSASHSHGEGMHNMMMHMTFYFGFKNVELLFSGLVINTAGEMAGAFVAVFLLAMFYEGLKIARESLLRKSQVSIRYNSMPVPGPNGTILMETHKTVGQQMLSFPHLLQTVLHIIQVVISYFLMLIFMTYNGYLCIAVAAGAGTGYFLFSWKKAVVVDITEHCH</sequence>
<organism evidence="24 25">
    <name type="scientific">Canis lupus familiaris</name>
    <name type="common">Dog</name>
    <name type="synonym">Canis familiaris</name>
    <dbReference type="NCBI Taxonomy" id="9615"/>
    <lineage>
        <taxon>Eukaryota</taxon>
        <taxon>Metazoa</taxon>
        <taxon>Chordata</taxon>
        <taxon>Craniata</taxon>
        <taxon>Vertebrata</taxon>
        <taxon>Euteleostomi</taxon>
        <taxon>Mammalia</taxon>
        <taxon>Eutheria</taxon>
        <taxon>Laurasiatheria</taxon>
        <taxon>Carnivora</taxon>
        <taxon>Caniformia</taxon>
        <taxon>Canidae</taxon>
        <taxon>Canis</taxon>
    </lineage>
</organism>
<comment type="subcellular location">
    <subcellularLocation>
        <location evidence="3">Apical cell membrane</location>
        <topology evidence="3">Multi-pass membrane protein</topology>
    </subcellularLocation>
    <subcellularLocation>
        <location evidence="5">Basolateral cell membrane</location>
        <topology evidence="5">Multi-pass membrane protein</topology>
    </subcellularLocation>
    <subcellularLocation>
        <location evidence="4">Early endosome membrane</location>
        <topology evidence="4">Multi-pass membrane protein</topology>
    </subcellularLocation>
    <subcellularLocation>
        <location evidence="1">Late endosome membrane</location>
        <topology evidence="1">Multi-pass membrane protein</topology>
    </subcellularLocation>
    <subcellularLocation>
        <location evidence="22">Membrane</location>
        <topology evidence="22">Multi-pass membrane protein</topology>
    </subcellularLocation>
    <subcellularLocation>
        <location evidence="2">Recycling endosome membrane</location>
        <topology evidence="2">Multi-pass membrane protein</topology>
    </subcellularLocation>
</comment>
<dbReference type="GO" id="GO:0016324">
    <property type="term" value="C:apical plasma membrane"/>
    <property type="evidence" value="ECO:0007669"/>
    <property type="project" value="UniProtKB-SubCell"/>
</dbReference>
<dbReference type="Proteomes" id="UP000694542">
    <property type="component" value="Chromosome 11"/>
</dbReference>
<comment type="function">
    <text evidence="21">Mobilizes copper(1+) out of the endosomal compartment, making copper(1+) available for export out of the cells.</text>
</comment>
<accession>A0A8C0SW17</accession>
<evidence type="ECO:0000256" key="12">
    <source>
        <dbReference type="ARBA" id="ARBA00022796"/>
    </source>
</evidence>
<evidence type="ECO:0000256" key="6">
    <source>
        <dbReference type="ARBA" id="ARBA00006921"/>
    </source>
</evidence>
<reference evidence="24" key="2">
    <citation type="submission" date="2025-08" db="UniProtKB">
        <authorList>
            <consortium name="Ensembl"/>
        </authorList>
    </citation>
    <scope>IDENTIFICATION</scope>
</reference>
<feature type="transmembrane region" description="Helical" evidence="22">
    <location>
        <begin position="210"/>
        <end position="229"/>
    </location>
</feature>